<dbReference type="AlphaFoldDB" id="A0A9W6WL22"/>
<evidence type="ECO:0000313" key="1">
    <source>
        <dbReference type="EMBL" id="GME81932.1"/>
    </source>
</evidence>
<protein>
    <submittedName>
        <fullName evidence="1">Unnamed protein product</fullName>
    </submittedName>
</protein>
<dbReference type="EMBL" id="BSXN01004854">
    <property type="protein sequence ID" value="GME81932.1"/>
    <property type="molecule type" value="Genomic_DNA"/>
</dbReference>
<accession>A0A9W6WL22</accession>
<reference evidence="1" key="1">
    <citation type="submission" date="2023-04" db="EMBL/GenBank/DDBJ databases">
        <title>Candida boidinii NBRC 10035.</title>
        <authorList>
            <person name="Ichikawa N."/>
            <person name="Sato H."/>
            <person name="Tonouchi N."/>
        </authorList>
    </citation>
    <scope>NUCLEOTIDE SEQUENCE</scope>
    <source>
        <strain evidence="1">NBRC 10035</strain>
    </source>
</reference>
<organism evidence="1 2">
    <name type="scientific">Candida boidinii</name>
    <name type="common">Yeast</name>
    <dbReference type="NCBI Taxonomy" id="5477"/>
    <lineage>
        <taxon>Eukaryota</taxon>
        <taxon>Fungi</taxon>
        <taxon>Dikarya</taxon>
        <taxon>Ascomycota</taxon>
        <taxon>Saccharomycotina</taxon>
        <taxon>Pichiomycetes</taxon>
        <taxon>Pichiales</taxon>
        <taxon>Pichiaceae</taxon>
        <taxon>Ogataea</taxon>
        <taxon>Ogataea/Candida clade</taxon>
    </lineage>
</organism>
<dbReference type="Proteomes" id="UP001165120">
    <property type="component" value="Unassembled WGS sequence"/>
</dbReference>
<comment type="caution">
    <text evidence="1">The sequence shown here is derived from an EMBL/GenBank/DDBJ whole genome shotgun (WGS) entry which is preliminary data.</text>
</comment>
<name>A0A9W6WL22_CANBO</name>
<gene>
    <name evidence="1" type="ORF">Cboi02_000668100</name>
</gene>
<proteinExistence type="predicted"/>
<sequence>MILTQVEGQLLKKLMYEIDEKRDDFLTGGEEETGVLTGEAVIFDADEDDLDLLVEVAGSTDVGVTGVAVDPGKAGT</sequence>
<keyword evidence="2" id="KW-1185">Reference proteome</keyword>
<evidence type="ECO:0000313" key="2">
    <source>
        <dbReference type="Proteomes" id="UP001165120"/>
    </source>
</evidence>